<dbReference type="STRING" id="441119.SAMN04488047_1223"/>
<sequence length="252" mass="27474">MPRRPHLCAMLCVGLLSLPPMAIADADGPDAWRVTGVAREDVLNIRMGPGTEYPVIGALPPDARHLRAKTCTPLATVAQYDTLSADERTALPARWCLVDGGSQGRGWVPQAYLAEDSTASSPFRTASGEEAPPPFDIAVPLVRNLFRKETFLLSRGESLLRDPEASRSWFFLDLARKMASDPGAHPLFDAQDTDIGDISVALDPDEPIRQGVVTVLVRYTNFGISREARAYLRADPEQGGALRIFRIVHGQS</sequence>
<evidence type="ECO:0000313" key="2">
    <source>
        <dbReference type="EMBL" id="SFP96306.1"/>
    </source>
</evidence>
<dbReference type="OrthoDB" id="964913at2"/>
<feature type="signal peptide" evidence="1">
    <location>
        <begin position="1"/>
        <end position="24"/>
    </location>
</feature>
<evidence type="ECO:0000313" key="3">
    <source>
        <dbReference type="Proteomes" id="UP000199356"/>
    </source>
</evidence>
<dbReference type="Proteomes" id="UP000199356">
    <property type="component" value="Unassembled WGS sequence"/>
</dbReference>
<dbReference type="AlphaFoldDB" id="A0A1I5UNX2"/>
<evidence type="ECO:0008006" key="4">
    <source>
        <dbReference type="Google" id="ProtNLM"/>
    </source>
</evidence>
<gene>
    <name evidence="2" type="ORF">SAMN04488047_1223</name>
</gene>
<reference evidence="2 3" key="1">
    <citation type="submission" date="2016-10" db="EMBL/GenBank/DDBJ databases">
        <authorList>
            <person name="de Groot N.N."/>
        </authorList>
    </citation>
    <scope>NUCLEOTIDE SEQUENCE [LARGE SCALE GENOMIC DNA]</scope>
    <source>
        <strain evidence="2 3">DSM 19547</strain>
    </source>
</reference>
<protein>
    <recommendedName>
        <fullName evidence="4">SH3 domain-containing protein</fullName>
    </recommendedName>
</protein>
<name>A0A1I5UNX2_9RHOB</name>
<proteinExistence type="predicted"/>
<dbReference type="Gene3D" id="2.30.30.40">
    <property type="entry name" value="SH3 Domains"/>
    <property type="match status" value="1"/>
</dbReference>
<accession>A0A1I5UNX2</accession>
<organism evidence="2 3">
    <name type="scientific">Tranquillimonas alkanivorans</name>
    <dbReference type="NCBI Taxonomy" id="441119"/>
    <lineage>
        <taxon>Bacteria</taxon>
        <taxon>Pseudomonadati</taxon>
        <taxon>Pseudomonadota</taxon>
        <taxon>Alphaproteobacteria</taxon>
        <taxon>Rhodobacterales</taxon>
        <taxon>Roseobacteraceae</taxon>
        <taxon>Tranquillimonas</taxon>
    </lineage>
</organism>
<dbReference type="RefSeq" id="WP_143096201.1">
    <property type="nucleotide sequence ID" value="NZ_FOXA01000022.1"/>
</dbReference>
<evidence type="ECO:0000256" key="1">
    <source>
        <dbReference type="SAM" id="SignalP"/>
    </source>
</evidence>
<feature type="chain" id="PRO_5011436425" description="SH3 domain-containing protein" evidence="1">
    <location>
        <begin position="25"/>
        <end position="252"/>
    </location>
</feature>
<dbReference type="EMBL" id="FOXA01000022">
    <property type="protein sequence ID" value="SFP96306.1"/>
    <property type="molecule type" value="Genomic_DNA"/>
</dbReference>
<keyword evidence="3" id="KW-1185">Reference proteome</keyword>
<keyword evidence="1" id="KW-0732">Signal</keyword>